<evidence type="ECO:0000256" key="7">
    <source>
        <dbReference type="RuleBase" id="RU363032"/>
    </source>
</evidence>
<feature type="domain" description="ABC transmembrane type-1" evidence="8">
    <location>
        <begin position="87"/>
        <end position="288"/>
    </location>
</feature>
<dbReference type="InterPro" id="IPR000515">
    <property type="entry name" value="MetI-like"/>
</dbReference>
<keyword evidence="4 7" id="KW-0812">Transmembrane</keyword>
<dbReference type="PANTHER" id="PTHR43744:SF9">
    <property type="entry name" value="POLYGALACTURONAN_RHAMNOGALACTURONAN TRANSPORT SYSTEM PERMEASE PROTEIN YTCP"/>
    <property type="match status" value="1"/>
</dbReference>
<feature type="transmembrane region" description="Helical" evidence="7">
    <location>
        <begin position="195"/>
        <end position="217"/>
    </location>
</feature>
<dbReference type="SUPFAM" id="SSF161098">
    <property type="entry name" value="MetI-like"/>
    <property type="match status" value="1"/>
</dbReference>
<dbReference type="GO" id="GO:0005886">
    <property type="term" value="C:plasma membrane"/>
    <property type="evidence" value="ECO:0007669"/>
    <property type="project" value="UniProtKB-SubCell"/>
</dbReference>
<dbReference type="Pfam" id="PF00528">
    <property type="entry name" value="BPD_transp_1"/>
    <property type="match status" value="1"/>
</dbReference>
<evidence type="ECO:0000313" key="9">
    <source>
        <dbReference type="EMBL" id="THF72791.1"/>
    </source>
</evidence>
<comment type="caution">
    <text evidence="9">The sequence shown here is derived from an EMBL/GenBank/DDBJ whole genome shotgun (WGS) entry which is preliminary data.</text>
</comment>
<evidence type="ECO:0000256" key="4">
    <source>
        <dbReference type="ARBA" id="ARBA00022692"/>
    </source>
</evidence>
<keyword evidence="10" id="KW-1185">Reference proteome</keyword>
<feature type="transmembrane region" description="Helical" evidence="7">
    <location>
        <begin position="90"/>
        <end position="110"/>
    </location>
</feature>
<dbReference type="PROSITE" id="PS50928">
    <property type="entry name" value="ABC_TM1"/>
    <property type="match status" value="1"/>
</dbReference>
<dbReference type="GO" id="GO:0055085">
    <property type="term" value="P:transmembrane transport"/>
    <property type="evidence" value="ECO:0007669"/>
    <property type="project" value="InterPro"/>
</dbReference>
<dbReference type="PANTHER" id="PTHR43744">
    <property type="entry name" value="ABC TRANSPORTER PERMEASE PROTEIN MG189-RELATED-RELATED"/>
    <property type="match status" value="1"/>
</dbReference>
<keyword evidence="5 7" id="KW-1133">Transmembrane helix</keyword>
<reference evidence="9 10" key="1">
    <citation type="submission" date="2019-04" db="EMBL/GenBank/DDBJ databases">
        <title>Cohnella sp. nov. isolated from preserved vegetables.</title>
        <authorList>
            <person name="Lin S.-Y."/>
            <person name="Hung M.-H."/>
            <person name="Young C.-C."/>
        </authorList>
    </citation>
    <scope>NUCLEOTIDE SEQUENCE [LARGE SCALE GENOMIC DNA]</scope>
    <source>
        <strain evidence="9 10">CC-MHH1044</strain>
    </source>
</reference>
<proteinExistence type="inferred from homology"/>
<keyword evidence="2 7" id="KW-0813">Transport</keyword>
<keyword evidence="6 7" id="KW-0472">Membrane</keyword>
<evidence type="ECO:0000256" key="2">
    <source>
        <dbReference type="ARBA" id="ARBA00022448"/>
    </source>
</evidence>
<organism evidence="9 10">
    <name type="scientific">Cohnella fermenti</name>
    <dbReference type="NCBI Taxonomy" id="2565925"/>
    <lineage>
        <taxon>Bacteria</taxon>
        <taxon>Bacillati</taxon>
        <taxon>Bacillota</taxon>
        <taxon>Bacilli</taxon>
        <taxon>Bacillales</taxon>
        <taxon>Paenibacillaceae</taxon>
        <taxon>Cohnella</taxon>
    </lineage>
</organism>
<feature type="transmembrane region" description="Helical" evidence="7">
    <location>
        <begin position="154"/>
        <end position="174"/>
    </location>
</feature>
<accession>A0A4V3WDN4</accession>
<comment type="similarity">
    <text evidence="7">Belongs to the binding-protein-dependent transport system permease family.</text>
</comment>
<dbReference type="InterPro" id="IPR035906">
    <property type="entry name" value="MetI-like_sf"/>
</dbReference>
<feature type="transmembrane region" description="Helical" evidence="7">
    <location>
        <begin position="23"/>
        <end position="51"/>
    </location>
</feature>
<dbReference type="EMBL" id="SSOB01000070">
    <property type="protein sequence ID" value="THF72791.1"/>
    <property type="molecule type" value="Genomic_DNA"/>
</dbReference>
<gene>
    <name evidence="9" type="ORF">E6C55_31770</name>
</gene>
<evidence type="ECO:0000256" key="3">
    <source>
        <dbReference type="ARBA" id="ARBA00022475"/>
    </source>
</evidence>
<sequence>MILQVRLYEEGSQRMSRTTGEKIFGVVNIIFMLILMAATLYPLYYVVIAAISNPMAVSMGNVTVWPQGLVLDSFKKVVSMDNIWTAYGNTIFYSVVGTAISMTLTILGGYPLSKRRLNGRKTITIFILVTLWFNAGMMPTYLNFQNLGLIDTRLGILLCFAVDTFYVILMRTFFENVPDSMEESAKMDGANDWTILTRIYLPLSLPALATLTMYYFVGRWNAYFWSMLLLRNQDLVPLQVLLKKLIVEVSYNNNETFDMSANVMTEQTIVYATIVVAVLPMLVMYPFIQRFFIKGIMVGAIKG</sequence>
<dbReference type="AlphaFoldDB" id="A0A4V3WDN4"/>
<evidence type="ECO:0000313" key="10">
    <source>
        <dbReference type="Proteomes" id="UP000310636"/>
    </source>
</evidence>
<evidence type="ECO:0000256" key="6">
    <source>
        <dbReference type="ARBA" id="ARBA00023136"/>
    </source>
</evidence>
<evidence type="ECO:0000259" key="8">
    <source>
        <dbReference type="PROSITE" id="PS50928"/>
    </source>
</evidence>
<dbReference type="Proteomes" id="UP000310636">
    <property type="component" value="Unassembled WGS sequence"/>
</dbReference>
<dbReference type="CDD" id="cd06261">
    <property type="entry name" value="TM_PBP2"/>
    <property type="match status" value="1"/>
</dbReference>
<keyword evidence="3" id="KW-1003">Cell membrane</keyword>
<protein>
    <submittedName>
        <fullName evidence="9">Carbohydrate ABC transporter permease</fullName>
    </submittedName>
</protein>
<comment type="subcellular location">
    <subcellularLocation>
        <location evidence="1 7">Cell membrane</location>
        <topology evidence="1 7">Multi-pass membrane protein</topology>
    </subcellularLocation>
</comment>
<dbReference type="OrthoDB" id="9810086at2"/>
<evidence type="ECO:0000256" key="5">
    <source>
        <dbReference type="ARBA" id="ARBA00022989"/>
    </source>
</evidence>
<dbReference type="Gene3D" id="1.10.3720.10">
    <property type="entry name" value="MetI-like"/>
    <property type="match status" value="1"/>
</dbReference>
<feature type="transmembrane region" description="Helical" evidence="7">
    <location>
        <begin position="269"/>
        <end position="288"/>
    </location>
</feature>
<evidence type="ECO:0000256" key="1">
    <source>
        <dbReference type="ARBA" id="ARBA00004651"/>
    </source>
</evidence>
<name>A0A4V3WDN4_9BACL</name>
<feature type="transmembrane region" description="Helical" evidence="7">
    <location>
        <begin position="122"/>
        <end position="142"/>
    </location>
</feature>